<organism evidence="1 2">
    <name type="scientific">Dickeya phage vB_DsoM_JA29</name>
    <dbReference type="NCBI Taxonomy" id="2283031"/>
    <lineage>
        <taxon>Viruses</taxon>
        <taxon>Duplodnaviria</taxon>
        <taxon>Heunggongvirae</taxon>
        <taxon>Uroviricota</taxon>
        <taxon>Caudoviricetes</taxon>
        <taxon>Salmondvirus</taxon>
        <taxon>Salmondvirus JA29</taxon>
    </lineage>
</organism>
<evidence type="ECO:0000313" key="1">
    <source>
        <dbReference type="EMBL" id="AXG66997.1"/>
    </source>
</evidence>
<proteinExistence type="predicted"/>
<dbReference type="Proteomes" id="UP000263326">
    <property type="component" value="Segment"/>
</dbReference>
<keyword evidence="2" id="KW-1185">Reference proteome</keyword>
<sequence length="270" mass="30472">MKNYATLSELVSGVRFALVVERMNVTEINPDFANELEKAEASAHPKELQNYAIAALKNCKFSVTKTVLNQVSSMAAEHPLFDRPFEIISDEDIKQFLVSLPTEKLVTACRACNVLVDHGHLRDSAEELARLSSIRLLTFMPSAELSEVESLNRMELFAFAVEHFVWVRHIQKIDDFLKTALSERQRDDLMASIGVDITDEDYEADIEENISAEFVATGLEVLQNDADWVDWSGWTPEDPTLDVFEALKFAYEKLTPETAKAARDALKDIN</sequence>
<dbReference type="EMBL" id="MH460461">
    <property type="protein sequence ID" value="AXG66997.1"/>
    <property type="molecule type" value="Genomic_DNA"/>
</dbReference>
<name>A0A384ZXN9_9CAUD</name>
<accession>A0A384ZXN9</accession>
<protein>
    <submittedName>
        <fullName evidence="1">Uncharacterized protein</fullName>
    </submittedName>
</protein>
<gene>
    <name evidence="1" type="ORF">JA29_271</name>
</gene>
<evidence type="ECO:0000313" key="2">
    <source>
        <dbReference type="Proteomes" id="UP000263326"/>
    </source>
</evidence>
<reference evidence="1 2" key="1">
    <citation type="journal article" date="2018" name="Front. Microbiol.">
        <title>Jumbo Bacteriophages Are Represented Within an Increasing Diversity of Environmental Viruses Infecting the Emerging Phytopathogen, Dickeya solani.</title>
        <authorList>
            <person name="Day A.W."/>
            <person name="Ahn J."/>
            <person name="Salmond G.P.C."/>
        </authorList>
    </citation>
    <scope>NUCLEOTIDE SEQUENCE [LARGE SCALE GENOMIC DNA]</scope>
</reference>